<dbReference type="InterPro" id="IPR042267">
    <property type="entry name" value="VTC_sf"/>
</dbReference>
<reference evidence="2 3" key="1">
    <citation type="submission" date="2022-01" db="EMBL/GenBank/DDBJ databases">
        <title>Desulfofustis limnae sp. nov., a novel mesophilic sulfate-reducing bacterium isolated from marsh soil.</title>
        <authorList>
            <person name="Watanabe M."/>
            <person name="Takahashi A."/>
            <person name="Kojima H."/>
            <person name="Fukui M."/>
        </authorList>
    </citation>
    <scope>NUCLEOTIDE SEQUENCE [LARGE SCALE GENOMIC DNA]</scope>
    <source>
        <strain evidence="2 3">PPLL</strain>
    </source>
</reference>
<proteinExistence type="predicted"/>
<dbReference type="InterPro" id="IPR033469">
    <property type="entry name" value="CYTH-like_dom_sf"/>
</dbReference>
<evidence type="ECO:0000313" key="2">
    <source>
        <dbReference type="EMBL" id="BDD85872.1"/>
    </source>
</evidence>
<evidence type="ECO:0000259" key="1">
    <source>
        <dbReference type="Pfam" id="PF09359"/>
    </source>
</evidence>
<dbReference type="RefSeq" id="WP_284152997.1">
    <property type="nucleotide sequence ID" value="NZ_AP025516.1"/>
</dbReference>
<dbReference type="InterPro" id="IPR018966">
    <property type="entry name" value="VTC_domain"/>
</dbReference>
<dbReference type="EMBL" id="AP025516">
    <property type="protein sequence ID" value="BDD85872.1"/>
    <property type="molecule type" value="Genomic_DNA"/>
</dbReference>
<dbReference type="Pfam" id="PF09359">
    <property type="entry name" value="VTC"/>
    <property type="match status" value="1"/>
</dbReference>
<feature type="domain" description="VTC" evidence="1">
    <location>
        <begin position="10"/>
        <end position="224"/>
    </location>
</feature>
<sequence length="228" mass="25851">MSTAQSSAEYEIKYILANERARSLRHYLAKRYCADGAYAAGYISSIYFDTADLSLLDEKLNSDYLKIKVRLRWYGSTPAAPPAPPFFLEVKRKIGSTRKKTRKCFVDGSETLLQPLHHPDFFKFATILGEAGEYFGKPLFPVLQISYYRTRYIDPCSGTRFAVDSDIHVPRINRRFVSRCNGQPLPTAVFECKGHSPLLPDWLTHINALADCRKDAFSKYAACLLTTA</sequence>
<dbReference type="Proteomes" id="UP000830055">
    <property type="component" value="Chromosome"/>
</dbReference>
<evidence type="ECO:0000313" key="3">
    <source>
        <dbReference type="Proteomes" id="UP000830055"/>
    </source>
</evidence>
<keyword evidence="3" id="KW-1185">Reference proteome</keyword>
<organism evidence="2 3">
    <name type="scientific">Desulfofustis limnaeus</name>
    <dbReference type="NCBI Taxonomy" id="2740163"/>
    <lineage>
        <taxon>Bacteria</taxon>
        <taxon>Pseudomonadati</taxon>
        <taxon>Thermodesulfobacteriota</taxon>
        <taxon>Desulfobulbia</taxon>
        <taxon>Desulfobulbales</taxon>
        <taxon>Desulfocapsaceae</taxon>
        <taxon>Desulfofustis</taxon>
    </lineage>
</organism>
<name>A0ABM7W4N7_9BACT</name>
<accession>A0ABM7W4N7</accession>
<protein>
    <recommendedName>
        <fullName evidence="1">VTC domain-containing protein</fullName>
    </recommendedName>
</protein>
<dbReference type="Gene3D" id="3.20.100.30">
    <property type="entry name" value="VTC, catalytic tunnel domain"/>
    <property type="match status" value="1"/>
</dbReference>
<gene>
    <name evidence="2" type="ORF">DPPLL_02370</name>
</gene>
<dbReference type="SUPFAM" id="SSF55154">
    <property type="entry name" value="CYTH-like phosphatases"/>
    <property type="match status" value="1"/>
</dbReference>